<feature type="compositionally biased region" description="Gly residues" evidence="4">
    <location>
        <begin position="7"/>
        <end position="23"/>
    </location>
</feature>
<dbReference type="InterPro" id="IPR008972">
    <property type="entry name" value="Cupredoxin"/>
</dbReference>
<protein>
    <submittedName>
        <fullName evidence="7">Multicopper oxidase family protein</fullName>
    </submittedName>
</protein>
<dbReference type="InterPro" id="IPR045087">
    <property type="entry name" value="Cu-oxidase_fam"/>
</dbReference>
<evidence type="ECO:0000259" key="5">
    <source>
        <dbReference type="Pfam" id="PF07731"/>
    </source>
</evidence>
<organism evidence="7 8">
    <name type="scientific">Nocardioides mesophilus</name>
    <dbReference type="NCBI Taxonomy" id="433659"/>
    <lineage>
        <taxon>Bacteria</taxon>
        <taxon>Bacillati</taxon>
        <taxon>Actinomycetota</taxon>
        <taxon>Actinomycetes</taxon>
        <taxon>Propionibacteriales</taxon>
        <taxon>Nocardioidaceae</taxon>
        <taxon>Nocardioides</taxon>
    </lineage>
</organism>
<feature type="domain" description="Plastocyanin-like" evidence="6">
    <location>
        <begin position="84"/>
        <end position="197"/>
    </location>
</feature>
<evidence type="ECO:0000256" key="2">
    <source>
        <dbReference type="ARBA" id="ARBA00023002"/>
    </source>
</evidence>
<evidence type="ECO:0000313" key="7">
    <source>
        <dbReference type="EMBL" id="QNN55013.1"/>
    </source>
</evidence>
<dbReference type="InterPro" id="IPR002355">
    <property type="entry name" value="Cu_oxidase_Cu_BS"/>
</dbReference>
<dbReference type="Pfam" id="PF07732">
    <property type="entry name" value="Cu-oxidase_3"/>
    <property type="match status" value="1"/>
</dbReference>
<dbReference type="PANTHER" id="PTHR11709:SF394">
    <property type="entry name" value="FI03373P-RELATED"/>
    <property type="match status" value="1"/>
</dbReference>
<sequence>MEMGYLDHGGGPRTVAGGEGPSGHGMDDMDGHGDGHGDTAGEPGDAAGEPGAATAPGRLRSVAGLVADPDRAADVTVELVARRQQVRLASGRTIEGYTLNGSTPGPLMEVRQGQLLEVHLRNENVGDGVTLHWHGVDVPNAEDGVAGVTQDAVPAGAEHTYRFVADQAGTYWYHSHQVSHEQVLRGLLGPLVVHPRSRRDPAGTTDVVALAHLYSGTATLNGREGDVPVAAAAGGTVRVRLINTDNGPLRAWAAAPYRVLALDGTDVHGPTPVRDEAVTVTAGGRVDLEVTVPDDGSAVRLQVGGDTALVIGPAGTTAPAAPEPDRELDLLDYGSPAPLGFDPDRADRDFRYEIGRRPGFLDGRPGLWWTVNGHVYPDMPMFVVHEGDVVRVRIENHSGDVHPMHLHGHHAVVLSRDGRRATGSPWWFDSLNVNDGESFEVAFVADNPGVWMDHCHNLQHATEGLVTHLMYDDVTTPFRVGDEAENAPE</sequence>
<dbReference type="PANTHER" id="PTHR11709">
    <property type="entry name" value="MULTI-COPPER OXIDASE"/>
    <property type="match status" value="1"/>
</dbReference>
<reference evidence="7 8" key="1">
    <citation type="submission" date="2020-08" db="EMBL/GenBank/DDBJ databases">
        <title>Genome sequence of Nocardioides mesophilus KACC 16243T.</title>
        <authorList>
            <person name="Hyun D.-W."/>
            <person name="Bae J.-W."/>
        </authorList>
    </citation>
    <scope>NUCLEOTIDE SEQUENCE [LARGE SCALE GENOMIC DNA]</scope>
    <source>
        <strain evidence="7 8">KACC 16243</strain>
    </source>
</reference>
<dbReference type="Proteomes" id="UP000515947">
    <property type="component" value="Chromosome"/>
</dbReference>
<evidence type="ECO:0000256" key="4">
    <source>
        <dbReference type="SAM" id="MobiDB-lite"/>
    </source>
</evidence>
<accession>A0A7G9RHD8</accession>
<feature type="domain" description="Plastocyanin-like" evidence="5">
    <location>
        <begin position="369"/>
        <end position="471"/>
    </location>
</feature>
<dbReference type="Gene3D" id="2.60.40.420">
    <property type="entry name" value="Cupredoxins - blue copper proteins"/>
    <property type="match status" value="3"/>
</dbReference>
<dbReference type="CDD" id="cd04202">
    <property type="entry name" value="CuRO_D2_2dMcoN_like"/>
    <property type="match status" value="1"/>
</dbReference>
<keyword evidence="1" id="KW-0479">Metal-binding</keyword>
<feature type="compositionally biased region" description="Low complexity" evidence="4">
    <location>
        <begin position="40"/>
        <end position="55"/>
    </location>
</feature>
<dbReference type="SUPFAM" id="SSF49503">
    <property type="entry name" value="Cupredoxins"/>
    <property type="match status" value="3"/>
</dbReference>
<evidence type="ECO:0000256" key="3">
    <source>
        <dbReference type="ARBA" id="ARBA00023008"/>
    </source>
</evidence>
<dbReference type="InterPro" id="IPR011706">
    <property type="entry name" value="Cu-oxidase_C"/>
</dbReference>
<feature type="compositionally biased region" description="Basic and acidic residues" evidence="4">
    <location>
        <begin position="25"/>
        <end position="39"/>
    </location>
</feature>
<evidence type="ECO:0000259" key="6">
    <source>
        <dbReference type="Pfam" id="PF07732"/>
    </source>
</evidence>
<keyword evidence="3" id="KW-0186">Copper</keyword>
<dbReference type="PROSITE" id="PS00080">
    <property type="entry name" value="MULTICOPPER_OXIDASE2"/>
    <property type="match status" value="1"/>
</dbReference>
<dbReference type="EMBL" id="CP060713">
    <property type="protein sequence ID" value="QNN55013.1"/>
    <property type="molecule type" value="Genomic_DNA"/>
</dbReference>
<evidence type="ECO:0000256" key="1">
    <source>
        <dbReference type="ARBA" id="ARBA00022723"/>
    </source>
</evidence>
<keyword evidence="8" id="KW-1185">Reference proteome</keyword>
<dbReference type="InterPro" id="IPR011707">
    <property type="entry name" value="Cu-oxidase-like_N"/>
</dbReference>
<name>A0A7G9RHD8_9ACTN</name>
<dbReference type="Pfam" id="PF07731">
    <property type="entry name" value="Cu-oxidase_2"/>
    <property type="match status" value="1"/>
</dbReference>
<feature type="region of interest" description="Disordered" evidence="4">
    <location>
        <begin position="1"/>
        <end position="55"/>
    </location>
</feature>
<dbReference type="GO" id="GO:0016491">
    <property type="term" value="F:oxidoreductase activity"/>
    <property type="evidence" value="ECO:0007669"/>
    <property type="project" value="UniProtKB-KW"/>
</dbReference>
<dbReference type="AlphaFoldDB" id="A0A7G9RHD8"/>
<dbReference type="GO" id="GO:0005507">
    <property type="term" value="F:copper ion binding"/>
    <property type="evidence" value="ECO:0007669"/>
    <property type="project" value="InterPro"/>
</dbReference>
<proteinExistence type="predicted"/>
<gene>
    <name evidence="7" type="ORF">H9L09_12005</name>
</gene>
<evidence type="ECO:0000313" key="8">
    <source>
        <dbReference type="Proteomes" id="UP000515947"/>
    </source>
</evidence>
<dbReference type="KEGG" id="nmes:H9L09_12005"/>
<keyword evidence="2" id="KW-0560">Oxidoreductase</keyword>